<evidence type="ECO:0000313" key="2">
    <source>
        <dbReference type="Proteomes" id="UP001055439"/>
    </source>
</evidence>
<sequence>MVAEIADGNSSVGVGNVRDGGASTPMVYPLKERVSRSGYCMEAIKVLQIAYWKNRGVKLFYLFMLSSELLVFCNI</sequence>
<accession>A0A9E7H4P8</accession>
<protein>
    <submittedName>
        <fullName evidence="1">Uncharacterized protein</fullName>
    </submittedName>
</protein>
<proteinExistence type="predicted"/>
<evidence type="ECO:0000313" key="1">
    <source>
        <dbReference type="EMBL" id="URE23702.1"/>
    </source>
</evidence>
<reference evidence="1" key="1">
    <citation type="submission" date="2022-05" db="EMBL/GenBank/DDBJ databases">
        <title>The Musa troglodytarum L. genome provides insights into the mechanism of non-climacteric behaviour and enrichment of carotenoids.</title>
        <authorList>
            <person name="Wang J."/>
        </authorList>
    </citation>
    <scope>NUCLEOTIDE SEQUENCE</scope>
    <source>
        <tissue evidence="1">Leaf</tissue>
    </source>
</reference>
<name>A0A9E7H4P8_9LILI</name>
<keyword evidence="2" id="KW-1185">Reference proteome</keyword>
<dbReference type="Proteomes" id="UP001055439">
    <property type="component" value="Chromosome 8"/>
</dbReference>
<organism evidence="1 2">
    <name type="scientific">Musa troglodytarum</name>
    <name type="common">fe'i banana</name>
    <dbReference type="NCBI Taxonomy" id="320322"/>
    <lineage>
        <taxon>Eukaryota</taxon>
        <taxon>Viridiplantae</taxon>
        <taxon>Streptophyta</taxon>
        <taxon>Embryophyta</taxon>
        <taxon>Tracheophyta</taxon>
        <taxon>Spermatophyta</taxon>
        <taxon>Magnoliopsida</taxon>
        <taxon>Liliopsida</taxon>
        <taxon>Zingiberales</taxon>
        <taxon>Musaceae</taxon>
        <taxon>Musa</taxon>
    </lineage>
</organism>
<gene>
    <name evidence="1" type="ORF">MUK42_33927</name>
</gene>
<dbReference type="EMBL" id="CP097510">
    <property type="protein sequence ID" value="URE23702.1"/>
    <property type="molecule type" value="Genomic_DNA"/>
</dbReference>
<dbReference type="OrthoDB" id="422362at2759"/>
<dbReference type="AlphaFoldDB" id="A0A9E7H4P8"/>